<gene>
    <name evidence="1" type="ORF">BN1050_02641</name>
</gene>
<dbReference type="EMBL" id="LN483079">
    <property type="protein sequence ID" value="CEA05767.1"/>
    <property type="molecule type" value="Genomic_DNA"/>
</dbReference>
<dbReference type="PATRIC" id="fig|1461583.4.peg.2533"/>
<evidence type="ECO:0000313" key="1">
    <source>
        <dbReference type="EMBL" id="CEA05767.1"/>
    </source>
</evidence>
<name>A0A078MK12_9BACL</name>
<sequence length="186" mass="20409">MVVTVDVDEHRIREIQQKLGDMQNKAPVIISRAMNRSITALSTELTKGIRSKYHVKAGQIKDATKKTNASPGNLSAQVNISGKPIGLDKFKVTPKTVNPRRKSPIKVAVKKGGGAPVKGAFNANVNGLKVMRRTTKKRLPIERLYGPAIPQMAKNEEVANAARRRGGQVFEDRLKHEIRRLVGSGT</sequence>
<accession>A0A078MK12</accession>
<dbReference type="AlphaFoldDB" id="A0A078MK12"/>
<evidence type="ECO:0008006" key="2">
    <source>
        <dbReference type="Google" id="ProtNLM"/>
    </source>
</evidence>
<organism evidence="1">
    <name type="scientific">Metalysinibacillus saudimassiliensis</name>
    <dbReference type="NCBI Taxonomy" id="1461583"/>
    <lineage>
        <taxon>Bacteria</taxon>
        <taxon>Bacillati</taxon>
        <taxon>Bacillota</taxon>
        <taxon>Bacilli</taxon>
        <taxon>Bacillales</taxon>
        <taxon>Caryophanaceae</taxon>
        <taxon>Metalysinibacillus</taxon>
    </lineage>
</organism>
<reference evidence="1" key="1">
    <citation type="submission" date="2014-07" db="EMBL/GenBank/DDBJ databases">
        <authorList>
            <person name="Urmite Genomes Urmite Genomes"/>
        </authorList>
    </citation>
    <scope>NUCLEOTIDE SEQUENCE</scope>
    <source>
        <strain evidence="1">13S34_air</strain>
    </source>
</reference>
<dbReference type="HOGENOM" id="CLU_100483_0_0_9"/>
<proteinExistence type="predicted"/>
<protein>
    <recommendedName>
        <fullName evidence="2">Prophage minor tail protein Z (GPZ)</fullName>
    </recommendedName>
</protein>